<evidence type="ECO:0000259" key="1">
    <source>
        <dbReference type="Pfam" id="PF16575"/>
    </source>
</evidence>
<dbReference type="Pfam" id="PF16575">
    <property type="entry name" value="CLP1_P"/>
    <property type="match status" value="1"/>
</dbReference>
<dbReference type="InterPro" id="IPR027417">
    <property type="entry name" value="P-loop_NTPase"/>
</dbReference>
<dbReference type="Gene3D" id="3.40.50.300">
    <property type="entry name" value="P-loop containing nucleotide triphosphate hydrolases"/>
    <property type="match status" value="1"/>
</dbReference>
<keyword evidence="3" id="KW-1185">Reference proteome</keyword>
<gene>
    <name evidence="2" type="ORF">NECAME_08103</name>
</gene>
<dbReference type="InterPro" id="IPR032319">
    <property type="entry name" value="CLP1_P"/>
</dbReference>
<dbReference type="EMBL" id="KI658545">
    <property type="protein sequence ID" value="ETN82174.1"/>
    <property type="molecule type" value="Genomic_DNA"/>
</dbReference>
<feature type="domain" description="Clp1 P-loop" evidence="1">
    <location>
        <begin position="155"/>
        <end position="209"/>
    </location>
</feature>
<accession>W2TKM6</accession>
<evidence type="ECO:0000313" key="3">
    <source>
        <dbReference type="Proteomes" id="UP000053676"/>
    </source>
</evidence>
<organism evidence="2 3">
    <name type="scientific">Necator americanus</name>
    <name type="common">Human hookworm</name>
    <dbReference type="NCBI Taxonomy" id="51031"/>
    <lineage>
        <taxon>Eukaryota</taxon>
        <taxon>Metazoa</taxon>
        <taxon>Ecdysozoa</taxon>
        <taxon>Nematoda</taxon>
        <taxon>Chromadorea</taxon>
        <taxon>Rhabditida</taxon>
        <taxon>Rhabditina</taxon>
        <taxon>Rhabditomorpha</taxon>
        <taxon>Strongyloidea</taxon>
        <taxon>Ancylostomatidae</taxon>
        <taxon>Bunostominae</taxon>
        <taxon>Necator</taxon>
    </lineage>
</organism>
<dbReference type="STRING" id="51031.W2TKM6"/>
<proteinExistence type="predicted"/>
<reference evidence="3" key="1">
    <citation type="journal article" date="2014" name="Nat. Genet.">
        <title>Genome of the human hookworm Necator americanus.</title>
        <authorList>
            <person name="Tang Y.T."/>
            <person name="Gao X."/>
            <person name="Rosa B.A."/>
            <person name="Abubucker S."/>
            <person name="Hallsworth-Pepin K."/>
            <person name="Martin J."/>
            <person name="Tyagi R."/>
            <person name="Heizer E."/>
            <person name="Zhang X."/>
            <person name="Bhonagiri-Palsikar V."/>
            <person name="Minx P."/>
            <person name="Warren W.C."/>
            <person name="Wang Q."/>
            <person name="Zhan B."/>
            <person name="Hotez P.J."/>
            <person name="Sternberg P.W."/>
            <person name="Dougall A."/>
            <person name="Gaze S.T."/>
            <person name="Mulvenna J."/>
            <person name="Sotillo J."/>
            <person name="Ranganathan S."/>
            <person name="Rabelo E.M."/>
            <person name="Wilson R.K."/>
            <person name="Felgner P.L."/>
            <person name="Bethony J."/>
            <person name="Hawdon J.M."/>
            <person name="Gasser R.B."/>
            <person name="Loukas A."/>
            <person name="Mitreva M."/>
        </authorList>
    </citation>
    <scope>NUCLEOTIDE SEQUENCE [LARGE SCALE GENOMIC DNA]</scope>
</reference>
<dbReference type="OrthoDB" id="2405412at2759"/>
<protein>
    <recommendedName>
        <fullName evidence="1">Clp1 P-loop domain-containing protein</fullName>
    </recommendedName>
</protein>
<name>W2TKM6_NECAM</name>
<dbReference type="OMA" id="INTMRNI"/>
<dbReference type="AlphaFoldDB" id="W2TKM6"/>
<evidence type="ECO:0000313" key="2">
    <source>
        <dbReference type="EMBL" id="ETN82174.1"/>
    </source>
</evidence>
<sequence>MIYSAGELIIDKFPMPSGGYLNAESMYMVCAPYRLSRPAVFYSPAADKMLIKYKLNRLKYRLKEITPHYERIMETVAEKYPAVIVIDQKPSQTVKILDQLLQEFFVPSTSLSSCQYDRTLFFKSDYEPYVEVSERELQAAMEEINTMRNIPCTHQQQIYPSAYFFGNISPADDTEKYKVIFDRLLNEFESTSDPGSLLIINTLGWIDGSN</sequence>
<dbReference type="KEGG" id="nai:NECAME_08103"/>
<dbReference type="Proteomes" id="UP000053676">
    <property type="component" value="Unassembled WGS sequence"/>
</dbReference>